<reference evidence="1 2" key="1">
    <citation type="submission" date="2019-01" db="EMBL/GenBank/DDBJ databases">
        <authorList>
            <person name="Sayadi A."/>
        </authorList>
    </citation>
    <scope>NUCLEOTIDE SEQUENCE [LARGE SCALE GENOMIC DNA]</scope>
</reference>
<keyword evidence="2" id="KW-1185">Reference proteome</keyword>
<evidence type="ECO:0000313" key="2">
    <source>
        <dbReference type="Proteomes" id="UP000410492"/>
    </source>
</evidence>
<evidence type="ECO:0000313" key="1">
    <source>
        <dbReference type="EMBL" id="VEN63797.1"/>
    </source>
</evidence>
<sequence>MGPRHTPPEHSWLFFATCFQIVQFRGLVAFHDLFPPRSPDLSIWPCHDVRHRRKRFAMESLKNQLR</sequence>
<name>A0A653DUN2_CALMS</name>
<dbReference type="EMBL" id="CAACVG010014851">
    <property type="protein sequence ID" value="VEN63797.1"/>
    <property type="molecule type" value="Genomic_DNA"/>
</dbReference>
<proteinExistence type="predicted"/>
<dbReference type="AlphaFoldDB" id="A0A653DUN2"/>
<gene>
    <name evidence="1" type="ORF">CALMAC_LOCUS20515</name>
</gene>
<accession>A0A653DUN2</accession>
<organism evidence="1 2">
    <name type="scientific">Callosobruchus maculatus</name>
    <name type="common">Southern cowpea weevil</name>
    <name type="synonym">Pulse bruchid</name>
    <dbReference type="NCBI Taxonomy" id="64391"/>
    <lineage>
        <taxon>Eukaryota</taxon>
        <taxon>Metazoa</taxon>
        <taxon>Ecdysozoa</taxon>
        <taxon>Arthropoda</taxon>
        <taxon>Hexapoda</taxon>
        <taxon>Insecta</taxon>
        <taxon>Pterygota</taxon>
        <taxon>Neoptera</taxon>
        <taxon>Endopterygota</taxon>
        <taxon>Coleoptera</taxon>
        <taxon>Polyphaga</taxon>
        <taxon>Cucujiformia</taxon>
        <taxon>Chrysomeloidea</taxon>
        <taxon>Chrysomelidae</taxon>
        <taxon>Bruchinae</taxon>
        <taxon>Bruchini</taxon>
        <taxon>Callosobruchus</taxon>
    </lineage>
</organism>
<feature type="non-terminal residue" evidence="1">
    <location>
        <position position="66"/>
    </location>
</feature>
<dbReference type="Proteomes" id="UP000410492">
    <property type="component" value="Unassembled WGS sequence"/>
</dbReference>
<protein>
    <submittedName>
        <fullName evidence="1">Uncharacterized protein</fullName>
    </submittedName>
</protein>